<name>A0AAW2Z2M4_9EUKA</name>
<sequence length="367" mass="41257">MVTAENVAIFEPGKNGDYFPIKVDPRCFITPSVEGIFDTEHSIERVTRSIPLTEWANIGNCTFQTFCKAVKSSITDGAQKTTYSTGSAFYLSDSVLVTARHVVVKKDGNDYITTTHLYNAGNKHYNQGKTDDHKSFPQLTVHSKVKMLNSPKRVDIQDIQKIMKFGIKYPDVDQEFGTGPKMRTQYDIAHLRQTPSPKAPVPVVIPTHRKISPGNIVVAVGYPSKINDSEISKRYSTLYGVTPTIQQLEEIFYFDRRNYSFGFVTSVDKNFIYCKLHCGPGFSGCPAYLIADRKVELIGMVVNNVVGIKMMKKYGATIMSVDHPSFIAVYGSEVLPTLTATQLKLAEPYLRKHNDVIKKFFNKTVYF</sequence>
<organism evidence="1 2">
    <name type="scientific">Acrasis kona</name>
    <dbReference type="NCBI Taxonomy" id="1008807"/>
    <lineage>
        <taxon>Eukaryota</taxon>
        <taxon>Discoba</taxon>
        <taxon>Heterolobosea</taxon>
        <taxon>Tetramitia</taxon>
        <taxon>Eutetramitia</taxon>
        <taxon>Acrasidae</taxon>
        <taxon>Acrasis</taxon>
    </lineage>
</organism>
<dbReference type="Pfam" id="PF13365">
    <property type="entry name" value="Trypsin_2"/>
    <property type="match status" value="1"/>
</dbReference>
<proteinExistence type="predicted"/>
<keyword evidence="2" id="KW-1185">Reference proteome</keyword>
<evidence type="ECO:0000313" key="1">
    <source>
        <dbReference type="EMBL" id="KAL0484052.1"/>
    </source>
</evidence>
<accession>A0AAW2Z2M4</accession>
<dbReference type="InterPro" id="IPR009003">
    <property type="entry name" value="Peptidase_S1_PA"/>
</dbReference>
<dbReference type="Proteomes" id="UP001431209">
    <property type="component" value="Unassembled WGS sequence"/>
</dbReference>
<dbReference type="InterPro" id="IPR043504">
    <property type="entry name" value="Peptidase_S1_PA_chymotrypsin"/>
</dbReference>
<comment type="caution">
    <text evidence="1">The sequence shown here is derived from an EMBL/GenBank/DDBJ whole genome shotgun (WGS) entry which is preliminary data.</text>
</comment>
<dbReference type="AlphaFoldDB" id="A0AAW2Z2M4"/>
<dbReference type="SUPFAM" id="SSF50494">
    <property type="entry name" value="Trypsin-like serine proteases"/>
    <property type="match status" value="1"/>
</dbReference>
<protein>
    <submittedName>
        <fullName evidence="1">PbpA</fullName>
    </submittedName>
</protein>
<gene>
    <name evidence="1" type="ORF">AKO1_004689</name>
</gene>
<dbReference type="EMBL" id="JAOPGA020001019">
    <property type="protein sequence ID" value="KAL0484052.1"/>
    <property type="molecule type" value="Genomic_DNA"/>
</dbReference>
<dbReference type="Gene3D" id="2.40.10.10">
    <property type="entry name" value="Trypsin-like serine proteases"/>
    <property type="match status" value="1"/>
</dbReference>
<reference evidence="1 2" key="1">
    <citation type="submission" date="2024-03" db="EMBL/GenBank/DDBJ databases">
        <title>The Acrasis kona genome and developmental transcriptomes reveal deep origins of eukaryotic multicellular pathways.</title>
        <authorList>
            <person name="Sheikh S."/>
            <person name="Fu C.-J."/>
            <person name="Brown M.W."/>
            <person name="Baldauf S.L."/>
        </authorList>
    </citation>
    <scope>NUCLEOTIDE SEQUENCE [LARGE SCALE GENOMIC DNA]</scope>
    <source>
        <strain evidence="1 2">ATCC MYA-3509</strain>
    </source>
</reference>
<evidence type="ECO:0000313" key="2">
    <source>
        <dbReference type="Proteomes" id="UP001431209"/>
    </source>
</evidence>